<keyword evidence="30" id="KW-0406">Ion transport</keyword>
<dbReference type="Gene3D" id="3.30.70.270">
    <property type="match status" value="1"/>
</dbReference>
<keyword evidence="10" id="KW-1036">Host cytoplasmic vesicle</keyword>
<dbReference type="GO" id="GO:0039694">
    <property type="term" value="P:viral RNA genome replication"/>
    <property type="evidence" value="ECO:0007669"/>
    <property type="project" value="InterPro"/>
</dbReference>
<keyword evidence="9" id="KW-0696">RNA-directed RNA polymerase</keyword>
<evidence type="ECO:0000256" key="40">
    <source>
        <dbReference type="ARBA" id="ARBA00047164"/>
    </source>
</evidence>
<evidence type="ECO:0000256" key="3">
    <source>
        <dbReference type="ARBA" id="ARBA00004295"/>
    </source>
</evidence>
<dbReference type="KEGG" id="vg:26196480"/>
<keyword evidence="14" id="KW-0945">Host-virus interaction</keyword>
<comment type="function">
    <text evidence="2">VP0 precursor is a component of the immature procapsids.</text>
</comment>
<keyword evidence="24" id="KW-0067">ATP-binding</keyword>
<evidence type="ECO:0000256" key="10">
    <source>
        <dbReference type="ARBA" id="ARBA00022488"/>
    </source>
</evidence>
<dbReference type="Pfam" id="PF00910">
    <property type="entry name" value="RNA_helicase"/>
    <property type="match status" value="1"/>
</dbReference>
<dbReference type="Pfam" id="PF00073">
    <property type="entry name" value="Rhv"/>
    <property type="match status" value="2"/>
</dbReference>
<keyword evidence="13" id="KW-0167">Capsid protein</keyword>
<dbReference type="InterPro" id="IPR043504">
    <property type="entry name" value="Peptidase_S1_PA_chymotrypsin"/>
</dbReference>
<dbReference type="EMBL" id="KT452637">
    <property type="protein sequence ID" value="ALL35262.1"/>
    <property type="molecule type" value="Genomic_RNA"/>
</dbReference>
<evidence type="ECO:0000256" key="37">
    <source>
        <dbReference type="ARBA" id="ARBA00046745"/>
    </source>
</evidence>
<dbReference type="GO" id="GO:0044162">
    <property type="term" value="C:host cell cytoplasmic vesicle membrane"/>
    <property type="evidence" value="ECO:0007669"/>
    <property type="project" value="UniProtKB-SubCell"/>
</dbReference>
<dbReference type="Gene3D" id="2.40.10.10">
    <property type="entry name" value="Trypsin-like serine proteases"/>
    <property type="match status" value="2"/>
</dbReference>
<dbReference type="GO" id="GO:0003968">
    <property type="term" value="F:RNA-directed RNA polymerase activity"/>
    <property type="evidence" value="ECO:0007669"/>
    <property type="project" value="UniProtKB-KW"/>
</dbReference>
<dbReference type="GO" id="GO:0046718">
    <property type="term" value="P:symbiont entry into host cell"/>
    <property type="evidence" value="ECO:0007669"/>
    <property type="project" value="UniProtKB-KW"/>
</dbReference>
<evidence type="ECO:0000313" key="45">
    <source>
        <dbReference type="EMBL" id="ALL35262.1"/>
    </source>
</evidence>
<dbReference type="SUPFAM" id="SSF88633">
    <property type="entry name" value="Positive stranded ssRNA viruses"/>
    <property type="match status" value="3"/>
</dbReference>
<comment type="subunit">
    <text evidence="40">Interacts with capsid protein VP1. Interacts with capsid protein VP3.</text>
</comment>
<organism evidence="45 46">
    <name type="scientific">Rodent hepatovirus RMU101637Micarv2010</name>
    <dbReference type="NCBI Taxonomy" id="1987140"/>
    <lineage>
        <taxon>Viruses</taxon>
        <taxon>Riboviria</taxon>
        <taxon>Orthornavirae</taxon>
        <taxon>Pisuviricota</taxon>
        <taxon>Pisoniviricetes</taxon>
        <taxon>Picornavirales</taxon>
        <taxon>Picornaviridae</taxon>
        <taxon>Heptrevirinae</taxon>
        <taxon>Hepatovirus</taxon>
        <taxon>Hepatovirus devoli</taxon>
        <taxon>Hepatovirus D</taxon>
    </lineage>
</organism>
<evidence type="ECO:0000256" key="31">
    <source>
        <dbReference type="ARBA" id="ARBA00023136"/>
    </source>
</evidence>
<keyword evidence="20" id="KW-0378">Hydrolase</keyword>
<dbReference type="PROSITE" id="PS51218">
    <property type="entry name" value="SF3_HELICASE_2"/>
    <property type="match status" value="1"/>
</dbReference>
<evidence type="ECO:0000256" key="16">
    <source>
        <dbReference type="ARBA" id="ARBA00022679"/>
    </source>
</evidence>
<feature type="domain" description="Peptidase C3" evidence="44">
    <location>
        <begin position="1538"/>
        <end position="1752"/>
    </location>
</feature>
<evidence type="ECO:0000256" key="34">
    <source>
        <dbReference type="ARBA" id="ARBA00023303"/>
    </source>
</evidence>
<evidence type="ECO:0000256" key="7">
    <source>
        <dbReference type="ARBA" id="ARBA00020107"/>
    </source>
</evidence>
<reference evidence="45 46" key="1">
    <citation type="journal article" date="2015" name="Proc. Natl. Acad. Sci. U.S.A.">
        <title>Evolutionary origins of hepatitis A virus in small mammals.</title>
        <authorList>
            <consortium name="Hepatovirus Ecology Consortium"/>
            <person name="Drexler J.F."/>
            <person name="Corman V.M."/>
            <person name="Lukashev A.N."/>
            <person name="van den Brand J.M."/>
            <person name="Gmyl A.P."/>
            <person name="Brunink S."/>
            <person name="Rasche A."/>
            <person name="Seggewibeta N."/>
            <person name="Feng H."/>
            <person name="Leijten L.M."/>
            <person name="Vallo P."/>
            <person name="Kuiken T."/>
            <person name="Dotzauer A."/>
            <person name="Ulrich R.G."/>
            <person name="Lemon S.M."/>
            <person name="Drosten C."/>
        </authorList>
    </citation>
    <scope>NUCLEOTIDE SEQUENCE [LARGE SCALE GENOMIC DNA]</scope>
    <source>
        <strain evidence="45">RMU101637Micarv2010</strain>
    </source>
</reference>
<evidence type="ECO:0000256" key="11">
    <source>
        <dbReference type="ARBA" id="ARBA00022520"/>
    </source>
</evidence>
<feature type="region of interest" description="Disordered" evidence="41">
    <location>
        <begin position="498"/>
        <end position="535"/>
    </location>
</feature>
<evidence type="ECO:0000256" key="14">
    <source>
        <dbReference type="ARBA" id="ARBA00022581"/>
    </source>
</evidence>
<dbReference type="GO" id="GO:0015267">
    <property type="term" value="F:channel activity"/>
    <property type="evidence" value="ECO:0007669"/>
    <property type="project" value="UniProtKB-KW"/>
</dbReference>
<evidence type="ECO:0000256" key="32">
    <source>
        <dbReference type="ARBA" id="ARBA00023200"/>
    </source>
</evidence>
<dbReference type="InterPro" id="IPR043502">
    <property type="entry name" value="DNA/RNA_pol_sf"/>
</dbReference>
<dbReference type="Gene3D" id="2.60.120.20">
    <property type="match status" value="3"/>
</dbReference>
<evidence type="ECO:0000256" key="17">
    <source>
        <dbReference type="ARBA" id="ARBA00022695"/>
    </source>
</evidence>
<dbReference type="SUPFAM" id="SSF50494">
    <property type="entry name" value="Trypsin-like serine proteases"/>
    <property type="match status" value="1"/>
</dbReference>
<comment type="subunit">
    <text evidence="39">Interacts with capsid protein VP1. Interacts with capsid protein VP2.</text>
</comment>
<evidence type="ECO:0000256" key="27">
    <source>
        <dbReference type="ARBA" id="ARBA00022953"/>
    </source>
</evidence>
<keyword evidence="16" id="KW-0808">Transferase</keyword>
<keyword evidence="46" id="KW-1185">Reference proteome</keyword>
<evidence type="ECO:0000256" key="35">
    <source>
        <dbReference type="ARBA" id="ARBA00045500"/>
    </source>
</evidence>
<keyword evidence="34" id="KW-0407">Ion channel</keyword>
<dbReference type="InterPro" id="IPR000605">
    <property type="entry name" value="Helicase_SF3_ssDNA/RNA_vir"/>
</dbReference>
<keyword evidence="19" id="KW-0547">Nucleotide-binding</keyword>
<dbReference type="GO" id="GO:0003724">
    <property type="term" value="F:RNA helicase activity"/>
    <property type="evidence" value="ECO:0007669"/>
    <property type="project" value="InterPro"/>
</dbReference>
<comment type="function">
    <text evidence="1">Plays a role in the assembly of the 12 pentamers into an icosahedral structure. Has not been detected in mature virions, supposedly owing to its small size.</text>
</comment>
<keyword evidence="8" id="KW-0813">Transport</keyword>
<dbReference type="GO" id="GO:0005524">
    <property type="term" value="F:ATP binding"/>
    <property type="evidence" value="ECO:0007669"/>
    <property type="project" value="UniProtKB-KW"/>
</dbReference>
<dbReference type="InterPro" id="IPR001205">
    <property type="entry name" value="RNA-dir_pol_C"/>
</dbReference>
<feature type="domain" description="RdRp catalytic" evidence="42">
    <location>
        <begin position="2002"/>
        <end position="2123"/>
    </location>
</feature>
<dbReference type="CDD" id="cd00205">
    <property type="entry name" value="rhv_like"/>
    <property type="match status" value="2"/>
</dbReference>
<evidence type="ECO:0000256" key="38">
    <source>
        <dbReference type="ARBA" id="ARBA00046923"/>
    </source>
</evidence>
<dbReference type="InterPro" id="IPR004004">
    <property type="entry name" value="Helic/Pol/Pept_Calicivir-typ"/>
</dbReference>
<sequence>MMSKSGIFQSVGEGLDHILSLADMEEEQMIQSVDRTAVAGASYFTSVDQSSVHSAEVGKHQKERLLTSVDLPGSKKTQGEKFFLIHTAEWQTVDALFHEVAKLNVVNLLYDQQFAVQGLLRYHTYGRFGVEVQVQINPTPFQQGGLICAMVPGDQGYGSIAALTMYPHGLLNCNINNVVRIKVPFIYTRGAYNFRDPQYPVWELTIRVWSLLNIGTGTTPYCSVNVLARFTDLELHGLTPIMTQMMRHEFRVSSTDNVINLSNYEDARAKISFALDQEDFLGDPSEGGGVEIKHFSTWTRVPTLAAQFSFNKSASVGTQIQVFPVDPYYYTITNSSPEQKCITALASVCQMFCFWRGDIVFDFQVFPTKYHSGRLLFCFVPGNENMDVTNITLKQATTGPCAVMDITGVQSTLRFRVPWISDTPYRVNRYTKSAHVKGEYTAIGKLIVFVYNRLACPSNVASHVRVNTYLSAINLECFAPIYHAMTNATVQAGDDDSGGFSTTITTEQNVPDQQGGITTPKDLKGRANKGKMDLSATQAPVGAVTTIEDPLLAKKIPETFPEVKPGKSRHTSDHMLLHKFMGRGHFLNTFTFNSNNMEYTIPITLSSTQNPPQGLPSTLRWFFNLFQLYRGPLDLTIIITGATDVDGLVWFTPVGLAADTPWTEKASLLSIDYKTSLGAVRFNTRRTGNIQVRLPWYTYLYAVSGALDGVGDTSDSTFGLVSIQITNYNHADEYLSFSLYLSVTEQSQFFFPRAPLNTNAMMETGTTGIREEVARGLLESCVDEPRSLVDYQFERCVEARRPIKYKDLRLEIGKDRIDAAFEDLNAIKGKVMTQSGDEYYYWKMDSKLTLNLSLRQMSAEPKTIRRFGFSKKKEGPITTLAFDGSKFLGHFEQVNLSDEWILIDIPFGFKYALTKFLKYEAYMSLNFGSDIEDLEGMKTQILSKVDLAEETQLTDSEFDVIMRHLKPKEINITDKVLEDSGIKELADNMKGVAEEGKSFIAEAKEFLSSIKSSLKNLMIGFSKSTTLKIVRSVLLIFRCGFLVNVHAKMLEAGQYDVAQMLRIMNWLDLGVTAIDFGSAFSDFITAILEFRSDKDDDKVRTQSISSWLRDISSSINIFRNLKDAVVWLYNKIKDYYDTHYGWKRDLLEALKENEIKIENVLEQSDLFCVAQIQDVNKQEEYEKGVAMIKTLRTVMTLAQVDESLKKHLQPLRDAINRVHGKLKTLGAINQAMVTRCEPVVCYLYGKRGGGKSLASLAIATKVCKAYGVDPKKNIYTKPVSSTYWDGYAGQLVCIIDDIGQNTSDEDWCDFCQLVSGCPMRLNMASIEEKGRHFSSPFIICTSNLSDPSPKTVYVKGAIERRLHYKVEVKPKDMFKNQSDETLNVNMAKSASAIADMSCLDFICRNSSITLDVLVDSLVQSVKTRETNMSEFMDLWSQAGGDDIETENEVTLELSKKLDELDDGTKFKFPRLHKFFNAIKNHKWHTLGAALGILGVIVGGWYAYKVYKERSQEDAIVVPAEGVYHGVTRPKHVIKLDADPATSQSTLEVAALVRKNLVQFGIGEKGGTVKWVMNALGVKDDWLLVPSHAYKFEPNYETLEFFFQRNGTYYSISAGNVVIHSLDVGFQDVVLMKVPTIPKFRDITEHFIKKKDLDRATARLATLVTTVGGTPMMISEGPLKLEEKASYHHKSEDGTMTELTVDMAWRGKGEGIAGMCGGALITSNQSIQNAIVGLHVAGGNNIMVSKVITKEMLDNVRESKIESQRIMKVEFTQCNVNVVSKTLFKKSPIFHHIDKQMINYPAVMPYQKNAEIDPMAVMLSKYSLPLVDEPVDYSDVVTFYKNKILGKDFLYIETFTLEQAICGVEGMEGINMKSSPGFPYVHEKLDKEDLIWLTETGEFVGIHPRLRQRLEFNMAMVDNGNELDVTYVTCPKDELRPIQKVLDSKTRAIDACPLDFVIICRMVWGPAISYFQLNPGFHTGIAVGIDPDRDWDPLFKTMIQFGDFGIDLDFSSFDASLSPFMIEYACEVMSELSGASETQTRTLANTIIYSKHQITNLTYHVIGSMPSGSPCTSILNSIVNNLNLYYVFGKIFKRKPVEFYEKIKFLCYGDDVLIIFARDLEIKNLEKLGKRIQREFALLGMTATSGSKQEPRVVPIHELTFLKRKFNLIDDRVRPAIDPKTIWSMLAWTRSNAEFSQNLETACWFAFMHGSGFYHNFSLQLKAMLEKELVDYIIKPYSWWKLRFDSFDFVRDMT</sequence>
<evidence type="ECO:0000259" key="43">
    <source>
        <dbReference type="PROSITE" id="PS51218"/>
    </source>
</evidence>
<dbReference type="Pfam" id="PF00680">
    <property type="entry name" value="RdRP_1"/>
    <property type="match status" value="1"/>
</dbReference>
<name>A0A0S1M3B3_9PICO</name>
<dbReference type="GO" id="GO:0019062">
    <property type="term" value="P:virion attachment to host cell"/>
    <property type="evidence" value="ECO:0007669"/>
    <property type="project" value="UniProtKB-KW"/>
</dbReference>
<dbReference type="PROSITE" id="PS51874">
    <property type="entry name" value="PCV_3C_PRO"/>
    <property type="match status" value="1"/>
</dbReference>
<evidence type="ECO:0000256" key="6">
    <source>
        <dbReference type="ARBA" id="ARBA00006029"/>
    </source>
</evidence>
<evidence type="ECO:0000256" key="20">
    <source>
        <dbReference type="ARBA" id="ARBA00022801"/>
    </source>
</evidence>
<keyword evidence="33" id="KW-1160">Virus entry into host cell</keyword>
<dbReference type="GO" id="GO:0006351">
    <property type="term" value="P:DNA-templated transcription"/>
    <property type="evidence" value="ECO:0007669"/>
    <property type="project" value="InterPro"/>
</dbReference>
<evidence type="ECO:0000256" key="1">
    <source>
        <dbReference type="ARBA" id="ARBA00002016"/>
    </source>
</evidence>
<keyword evidence="21" id="KW-1161">Viral attachment to host cell</keyword>
<evidence type="ECO:0000256" key="28">
    <source>
        <dbReference type="ARBA" id="ARBA00023039"/>
    </source>
</evidence>
<evidence type="ECO:0000259" key="44">
    <source>
        <dbReference type="PROSITE" id="PS51874"/>
    </source>
</evidence>
<keyword evidence="22" id="KW-0347">Helicase</keyword>
<keyword evidence="15" id="KW-0645">Protease</keyword>
<evidence type="ECO:0000256" key="39">
    <source>
        <dbReference type="ARBA" id="ARBA00047163"/>
    </source>
</evidence>
<evidence type="ECO:0000256" key="33">
    <source>
        <dbReference type="ARBA" id="ARBA00023296"/>
    </source>
</evidence>
<evidence type="ECO:0000256" key="26">
    <source>
        <dbReference type="ARBA" id="ARBA00022870"/>
    </source>
</evidence>
<evidence type="ECO:0000256" key="41">
    <source>
        <dbReference type="SAM" id="MobiDB-lite"/>
    </source>
</evidence>
<dbReference type="PROSITE" id="PS50507">
    <property type="entry name" value="RDRP_SSRNA_POS"/>
    <property type="match status" value="1"/>
</dbReference>
<dbReference type="InterPro" id="IPR001676">
    <property type="entry name" value="Picornavirus_capsid"/>
</dbReference>
<evidence type="ECO:0000256" key="12">
    <source>
        <dbReference type="ARBA" id="ARBA00022553"/>
    </source>
</evidence>
<dbReference type="InterPro" id="IPR043128">
    <property type="entry name" value="Rev_trsase/Diguanyl_cyclase"/>
</dbReference>
<proteinExistence type="inferred from homology"/>
<protein>
    <recommendedName>
        <fullName evidence="7">Genome polyprotein</fullName>
    </recommendedName>
</protein>
<evidence type="ECO:0000256" key="24">
    <source>
        <dbReference type="ARBA" id="ARBA00022840"/>
    </source>
</evidence>
<dbReference type="InterPro" id="IPR024354">
    <property type="entry name" value="Hepatitis_A_VP1-2A"/>
</dbReference>
<evidence type="ECO:0000256" key="36">
    <source>
        <dbReference type="ARBA" id="ARBA00045842"/>
    </source>
</evidence>
<keyword evidence="31" id="KW-0472">Membrane</keyword>
<keyword evidence="25" id="KW-0946">Virion</keyword>
<dbReference type="InterPro" id="IPR044067">
    <property type="entry name" value="PCV_3C_PRO"/>
</dbReference>
<keyword evidence="32" id="KW-1035">Host cytoplasm</keyword>
<evidence type="ECO:0000256" key="29">
    <source>
        <dbReference type="ARBA" id="ARBA00023046"/>
    </source>
</evidence>
<evidence type="ECO:0000256" key="22">
    <source>
        <dbReference type="ARBA" id="ARBA00022806"/>
    </source>
</evidence>
<keyword evidence="23" id="KW-0788">Thiol protease</keyword>
<dbReference type="InterPro" id="IPR009003">
    <property type="entry name" value="Peptidase_S1_PA"/>
</dbReference>
<comment type="subcellular location">
    <subcellularLocation>
        <location evidence="3">Host cytoplasmic vesicle membrane</location>
        <topology evidence="3">Peripheral membrane protein</topology>
        <orientation evidence="3">Cytoplasmic side</orientation>
    </subcellularLocation>
    <subcellularLocation>
        <location evidence="5">Host endosome</location>
        <location evidence="5">Host multivesicular body</location>
    </subcellularLocation>
    <subcellularLocation>
        <location evidence="4">Virion</location>
    </subcellularLocation>
</comment>
<dbReference type="GO" id="GO:0004197">
    <property type="term" value="F:cysteine-type endopeptidase activity"/>
    <property type="evidence" value="ECO:0007669"/>
    <property type="project" value="InterPro"/>
</dbReference>
<evidence type="ECO:0000256" key="13">
    <source>
        <dbReference type="ARBA" id="ARBA00022561"/>
    </source>
</evidence>
<evidence type="ECO:0000256" key="18">
    <source>
        <dbReference type="ARBA" id="ARBA00022706"/>
    </source>
</evidence>
<dbReference type="GO" id="GO:0006508">
    <property type="term" value="P:proteolysis"/>
    <property type="evidence" value="ECO:0007669"/>
    <property type="project" value="UniProtKB-KW"/>
</dbReference>
<evidence type="ECO:0000256" key="4">
    <source>
        <dbReference type="ARBA" id="ARBA00004328"/>
    </source>
</evidence>
<evidence type="ECO:0000256" key="19">
    <source>
        <dbReference type="ARBA" id="ARBA00022741"/>
    </source>
</evidence>
<dbReference type="InterPro" id="IPR033703">
    <property type="entry name" value="Rhv-like"/>
</dbReference>
<dbReference type="Gene3D" id="1.20.960.20">
    <property type="match status" value="1"/>
</dbReference>
<dbReference type="SUPFAM" id="SSF56672">
    <property type="entry name" value="DNA/RNA polymerases"/>
    <property type="match status" value="1"/>
</dbReference>
<evidence type="ECO:0000256" key="15">
    <source>
        <dbReference type="ARBA" id="ARBA00022670"/>
    </source>
</evidence>
<keyword evidence="11" id="KW-0191">Covalent protein-RNA linkage</keyword>
<dbReference type="GO" id="GO:0005198">
    <property type="term" value="F:structural molecule activity"/>
    <property type="evidence" value="ECO:0007669"/>
    <property type="project" value="InterPro"/>
</dbReference>
<keyword evidence="17" id="KW-0548">Nucleotidyltransferase</keyword>
<dbReference type="InterPro" id="IPR014759">
    <property type="entry name" value="Helicase_SF3_ssRNA_vir"/>
</dbReference>
<evidence type="ECO:0000256" key="9">
    <source>
        <dbReference type="ARBA" id="ARBA00022484"/>
    </source>
</evidence>
<dbReference type="InterPro" id="IPR029053">
    <property type="entry name" value="Viral_coat"/>
</dbReference>
<evidence type="ECO:0000256" key="21">
    <source>
        <dbReference type="ARBA" id="ARBA00022804"/>
    </source>
</evidence>
<comment type="function">
    <text evidence="35">Precursor component of immature procapsids that corresponds to an extended form of the structural protein VP1. After maturation, possibly by the host Cathepsin L, the assembly signal 2A is cleaved to give rise to the mature VP1 protein.</text>
</comment>
<keyword evidence="29" id="KW-1039">Host endosome</keyword>
<dbReference type="InterPro" id="IPR007094">
    <property type="entry name" value="RNA-dir_pol_PSvirus"/>
</dbReference>
<evidence type="ECO:0000259" key="42">
    <source>
        <dbReference type="PROSITE" id="PS50507"/>
    </source>
</evidence>
<keyword evidence="26" id="KW-1043">Host membrane</keyword>
<dbReference type="GO" id="GO:0003723">
    <property type="term" value="F:RNA binding"/>
    <property type="evidence" value="ECO:0007669"/>
    <property type="project" value="InterPro"/>
</dbReference>
<feature type="compositionally biased region" description="Polar residues" evidence="41">
    <location>
        <begin position="499"/>
        <end position="517"/>
    </location>
</feature>
<evidence type="ECO:0000256" key="30">
    <source>
        <dbReference type="ARBA" id="ARBA00023065"/>
    </source>
</evidence>
<dbReference type="GeneID" id="26196480"/>
<dbReference type="RefSeq" id="YP_009179213.1">
    <property type="nucleotide sequence ID" value="NC_028363.1"/>
</dbReference>
<feature type="domain" description="SF3 helicase" evidence="43">
    <location>
        <begin position="1215"/>
        <end position="1381"/>
    </location>
</feature>
<dbReference type="GO" id="GO:0039618">
    <property type="term" value="C:T=pseudo3 icosahedral viral capsid"/>
    <property type="evidence" value="ECO:0007669"/>
    <property type="project" value="UniProtKB-KW"/>
</dbReference>
<comment type="similarity">
    <text evidence="6">Belongs to the picornaviridae polyprotein family.</text>
</comment>
<comment type="function">
    <text evidence="36">Capsid proteins VP1, VP2, and VP3 form a closed capsid enclosing the viral positive strand RNA genome. All these proteins contain a beta-sheet structure called beta-barrel jelly roll. Together they form an icosahedral capsid (T=3) composed of 60 copies of each VP1, VP2, and VP3, with a diameter of approximately 300 Angstroms. VP1 is situated at the 12 fivefold axes, whereas VP2 and VP3 are located at the quasi-sixfold axes. The naked capsid interacts with the host receptor HAVCR1 to provide virion attachment to and probably entry into the target cell.</text>
</comment>
<evidence type="ECO:0000256" key="8">
    <source>
        <dbReference type="ARBA" id="ARBA00022448"/>
    </source>
</evidence>
<evidence type="ECO:0000256" key="23">
    <source>
        <dbReference type="ARBA" id="ARBA00022807"/>
    </source>
</evidence>
<dbReference type="GO" id="GO:0034220">
    <property type="term" value="P:monoatomic ion transmembrane transport"/>
    <property type="evidence" value="ECO:0007669"/>
    <property type="project" value="UniProtKB-KW"/>
</dbReference>
<keyword evidence="28" id="KW-1182">Viral ion channel</keyword>
<dbReference type="Proteomes" id="UP000174174">
    <property type="component" value="Segment"/>
</dbReference>
<comment type="subunit">
    <text evidence="37">Homopentamer. Homooligomer.</text>
</comment>
<dbReference type="GO" id="GO:0072494">
    <property type="term" value="C:host multivesicular body"/>
    <property type="evidence" value="ECO:0007669"/>
    <property type="project" value="UniProtKB-SubCell"/>
</dbReference>
<evidence type="ECO:0000313" key="46">
    <source>
        <dbReference type="Proteomes" id="UP000174174"/>
    </source>
</evidence>
<keyword evidence="12" id="KW-0597">Phosphoprotein</keyword>
<dbReference type="PRINTS" id="PR00918">
    <property type="entry name" value="CALICVIRUSNS"/>
</dbReference>
<keyword evidence="18" id="KW-1143">T=pseudo3 icosahedral capsid protein</keyword>
<evidence type="ECO:0000256" key="25">
    <source>
        <dbReference type="ARBA" id="ARBA00022844"/>
    </source>
</evidence>
<comment type="subunit">
    <text evidence="38">Interacts with capsid protein VP2. Interacts with capsid protein VP3.</text>
</comment>
<evidence type="ECO:0000256" key="5">
    <source>
        <dbReference type="ARBA" id="ARBA00004560"/>
    </source>
</evidence>
<accession>A0A0S1M3B3</accession>
<keyword evidence="27" id="KW-0693">Viral RNA replication</keyword>
<dbReference type="Pfam" id="PF12944">
    <property type="entry name" value="HAV_VP"/>
    <property type="match status" value="1"/>
</dbReference>
<evidence type="ECO:0000256" key="2">
    <source>
        <dbReference type="ARBA" id="ARBA00003724"/>
    </source>
</evidence>